<sequence length="52" mass="6138">MLICVGWLYSSHLENKKNCCLHASMTHQLFLFSVVLNSYCIIIDYNTWSRQI</sequence>
<dbReference type="Proteomes" id="UP000001477">
    <property type="component" value="Chromosome"/>
</dbReference>
<gene>
    <name evidence="1" type="ordered locus">EUBREC_0301</name>
</gene>
<reference evidence="1 2" key="1">
    <citation type="journal article" date="2009" name="Proc. Natl. Acad. Sci. U.S.A.">
        <title>Characterizing a model human gut microbiota composed of members of its two dominant bacterial phyla.</title>
        <authorList>
            <person name="Mahowald M.A."/>
            <person name="Rey F.E."/>
            <person name="Seedorf H."/>
            <person name="Turnbaugh P.J."/>
            <person name="Fulton R.S."/>
            <person name="Wollam A."/>
            <person name="Shah N."/>
            <person name="Wang C."/>
            <person name="Magrini V."/>
            <person name="Wilson R.K."/>
            <person name="Cantarel B.L."/>
            <person name="Coutinho P.M."/>
            <person name="Henrissat B."/>
            <person name="Crock L.W."/>
            <person name="Russell A."/>
            <person name="Verberkmoes N.C."/>
            <person name="Hettich R.L."/>
            <person name="Gordon J.I."/>
        </authorList>
    </citation>
    <scope>NUCLEOTIDE SEQUENCE [LARGE SCALE GENOMIC DNA]</scope>
    <source>
        <strain evidence="2">ATCC 33656 / DSM 3377 / JCM 17463 / KCTC 5835 / LMG 30912 / VPI 0990</strain>
    </source>
</reference>
<name>C4ZB30_AGARV</name>
<proteinExistence type="predicted"/>
<dbReference type="HOGENOM" id="CLU_214345_0_0_9"/>
<dbReference type="KEGG" id="ere:EUBREC_0301"/>
<evidence type="ECO:0000313" key="2">
    <source>
        <dbReference type="Proteomes" id="UP000001477"/>
    </source>
</evidence>
<dbReference type="AlphaFoldDB" id="C4ZB30"/>
<dbReference type="STRING" id="515619.EUBREC_0301"/>
<protein>
    <submittedName>
        <fullName evidence="1">Uncharacterized protein</fullName>
    </submittedName>
</protein>
<organism evidence="1 2">
    <name type="scientific">Agathobacter rectalis (strain ATCC 33656 / DSM 3377 / JCM 17463 / KCTC 5835 / VPI 0990)</name>
    <name type="common">Eubacterium rectale</name>
    <dbReference type="NCBI Taxonomy" id="515619"/>
    <lineage>
        <taxon>Bacteria</taxon>
        <taxon>Bacillati</taxon>
        <taxon>Bacillota</taxon>
        <taxon>Clostridia</taxon>
        <taxon>Lachnospirales</taxon>
        <taxon>Lachnospiraceae</taxon>
        <taxon>Agathobacter</taxon>
    </lineage>
</organism>
<dbReference type="EMBL" id="CP001107">
    <property type="protein sequence ID" value="ACR74105.1"/>
    <property type="molecule type" value="Genomic_DNA"/>
</dbReference>
<evidence type="ECO:0000313" key="1">
    <source>
        <dbReference type="EMBL" id="ACR74105.1"/>
    </source>
</evidence>
<accession>C4ZB30</accession>
<dbReference type="PaxDb" id="515619-EUBREC_0301"/>